<feature type="compositionally biased region" description="Polar residues" evidence="4">
    <location>
        <begin position="222"/>
        <end position="236"/>
    </location>
</feature>
<keyword evidence="1" id="KW-0805">Transcription regulation</keyword>
<proteinExistence type="predicted"/>
<dbReference type="InterPro" id="IPR001606">
    <property type="entry name" value="ARID_dom"/>
</dbReference>
<feature type="compositionally biased region" description="Basic and acidic residues" evidence="4">
    <location>
        <begin position="272"/>
        <end position="286"/>
    </location>
</feature>
<dbReference type="SMART" id="SM01014">
    <property type="entry name" value="ARID"/>
    <property type="match status" value="1"/>
</dbReference>
<evidence type="ECO:0000256" key="4">
    <source>
        <dbReference type="SAM" id="MobiDB-lite"/>
    </source>
</evidence>
<accession>A0A6A4ISE9</accession>
<dbReference type="InterPro" id="IPR036431">
    <property type="entry name" value="ARID_dom_sf"/>
</dbReference>
<evidence type="ECO:0000256" key="2">
    <source>
        <dbReference type="ARBA" id="ARBA00023163"/>
    </source>
</evidence>
<dbReference type="EMBL" id="ML769384">
    <property type="protein sequence ID" value="KAE9410945.1"/>
    <property type="molecule type" value="Genomic_DNA"/>
</dbReference>
<feature type="region of interest" description="Disordered" evidence="4">
    <location>
        <begin position="219"/>
        <end position="255"/>
    </location>
</feature>
<evidence type="ECO:0000313" key="7">
    <source>
        <dbReference type="Proteomes" id="UP000799118"/>
    </source>
</evidence>
<name>A0A6A4ISE9_9AGAR</name>
<keyword evidence="7" id="KW-1185">Reference proteome</keyword>
<dbReference type="Proteomes" id="UP000799118">
    <property type="component" value="Unassembled WGS sequence"/>
</dbReference>
<dbReference type="OrthoDB" id="1938591at2759"/>
<dbReference type="Gene3D" id="1.10.150.60">
    <property type="entry name" value="ARID DNA-binding domain"/>
    <property type="match status" value="1"/>
</dbReference>
<gene>
    <name evidence="6" type="ORF">BT96DRAFT_983617</name>
</gene>
<dbReference type="PROSITE" id="PS51011">
    <property type="entry name" value="ARID"/>
    <property type="match status" value="1"/>
</dbReference>
<dbReference type="GO" id="GO:0005634">
    <property type="term" value="C:nucleus"/>
    <property type="evidence" value="ECO:0007669"/>
    <property type="project" value="TreeGrafter"/>
</dbReference>
<feature type="domain" description="ARID" evidence="5">
    <location>
        <begin position="97"/>
        <end position="213"/>
    </location>
</feature>
<feature type="compositionally biased region" description="Low complexity" evidence="4">
    <location>
        <begin position="303"/>
        <end position="316"/>
    </location>
</feature>
<organism evidence="6 7">
    <name type="scientific">Gymnopus androsaceus JB14</name>
    <dbReference type="NCBI Taxonomy" id="1447944"/>
    <lineage>
        <taxon>Eukaryota</taxon>
        <taxon>Fungi</taxon>
        <taxon>Dikarya</taxon>
        <taxon>Basidiomycota</taxon>
        <taxon>Agaricomycotina</taxon>
        <taxon>Agaricomycetes</taxon>
        <taxon>Agaricomycetidae</taxon>
        <taxon>Agaricales</taxon>
        <taxon>Marasmiineae</taxon>
        <taxon>Omphalotaceae</taxon>
        <taxon>Gymnopus</taxon>
    </lineage>
</organism>
<dbReference type="AlphaFoldDB" id="A0A6A4ISE9"/>
<reference evidence="6" key="1">
    <citation type="journal article" date="2019" name="Environ. Microbiol.">
        <title>Fungal ecological strategies reflected in gene transcription - a case study of two litter decomposers.</title>
        <authorList>
            <person name="Barbi F."/>
            <person name="Kohler A."/>
            <person name="Barry K."/>
            <person name="Baskaran P."/>
            <person name="Daum C."/>
            <person name="Fauchery L."/>
            <person name="Ihrmark K."/>
            <person name="Kuo A."/>
            <person name="LaButti K."/>
            <person name="Lipzen A."/>
            <person name="Morin E."/>
            <person name="Grigoriev I.V."/>
            <person name="Henrissat B."/>
            <person name="Lindahl B."/>
            <person name="Martin F."/>
        </authorList>
    </citation>
    <scope>NUCLEOTIDE SEQUENCE</scope>
    <source>
        <strain evidence="6">JB14</strain>
    </source>
</reference>
<dbReference type="GO" id="GO:0000976">
    <property type="term" value="F:transcription cis-regulatory region binding"/>
    <property type="evidence" value="ECO:0007669"/>
    <property type="project" value="TreeGrafter"/>
</dbReference>
<dbReference type="CDD" id="cd16100">
    <property type="entry name" value="ARID"/>
    <property type="match status" value="1"/>
</dbReference>
<feature type="region of interest" description="Disordered" evidence="4">
    <location>
        <begin position="272"/>
        <end position="330"/>
    </location>
</feature>
<feature type="compositionally biased region" description="Polar residues" evidence="4">
    <location>
        <begin position="61"/>
        <end position="76"/>
    </location>
</feature>
<sequence>MLPQIGNGISQSFPSDFPFDSSSLNGLDAAQAKKQMQMLAAVGQARQLAQMQRPVMEGRNSGFSPASNQPPHEQNQPPAPLSEPPMLQNARNANVYKERAHGFIVSIASLFAKRNQPLPPALTGIPAPNYDSLTSPFKDIEPGSEPGFFRLAAKEINMFQLWTMVWQRGGMANLGKDNSWQLILQALDLPESALSPLVQIYKKTLLPFEHMYRQNIMEKSKQQAAANGQQPTTPQRSLAPPSLPSSGQDGVSSILDAPNLDQDLLSLKRKLEQEEEGKRSRQKTETVDNVFPAGSPSDQAFVGPSTSTNSGPTSTPAMTAPPRTRQEVPSRRKIEYRPLARDVDSYGGRDLKAIETEFLNSTRRPLRELNEWGHIDIDALTLSIRSRLSTELSYALATLTLLSTMKGQQPSSGFPISNCPDLLEEILDLVEDLAFGDVEDVHETINLEDDPRIVTNHDLVDIVYELGSQPFAGLEHRQGSKDVDVGPRQRPANLILTVTNIIRNLSVFTDNVPFLANQPRLLDLLLRICGISEKDSSLNPTSAVLSTTDLLAVRKDVLYTLCQLAPAIHFIEGTTPVSTVRRIFYLIASYLVDPAEAISPVACVQLVGIPLSGSLKPPSSIADIALEVFTRICQADGTRLFFSKTVCRPSLWRLFHALVHRLPVAELDFALTLRSEPWMSYVEKLILALYSLAFIFTPEYKAKVKADRRLGFKSVMIRIIQKLFVQIHPDGRQTHTIVVRRVIETLKLIDDEEDSFDNTKGVVTTLSFGMGYGEVGDNEAEKGTGLLGCYRDIGWDILLCREISNDEVMFPELESLLRVDF</sequence>
<dbReference type="PANTHER" id="PTHR13964">
    <property type="entry name" value="RBP-RELATED"/>
    <property type="match status" value="1"/>
</dbReference>
<evidence type="ECO:0000256" key="1">
    <source>
        <dbReference type="ARBA" id="ARBA00023015"/>
    </source>
</evidence>
<protein>
    <recommendedName>
        <fullName evidence="5">ARID domain-containing protein</fullName>
    </recommendedName>
</protein>
<keyword evidence="3" id="KW-0539">Nucleus</keyword>
<dbReference type="PANTHER" id="PTHR13964:SF27">
    <property type="entry name" value="HAT-TRICK, ISOFORM D"/>
    <property type="match status" value="1"/>
</dbReference>
<dbReference type="GO" id="GO:0006357">
    <property type="term" value="P:regulation of transcription by RNA polymerase II"/>
    <property type="evidence" value="ECO:0007669"/>
    <property type="project" value="TreeGrafter"/>
</dbReference>
<dbReference type="SUPFAM" id="SSF46774">
    <property type="entry name" value="ARID-like"/>
    <property type="match status" value="1"/>
</dbReference>
<evidence type="ECO:0000259" key="5">
    <source>
        <dbReference type="PROSITE" id="PS51011"/>
    </source>
</evidence>
<dbReference type="Pfam" id="PF01388">
    <property type="entry name" value="ARID"/>
    <property type="match status" value="1"/>
</dbReference>
<feature type="region of interest" description="Disordered" evidence="4">
    <location>
        <begin position="57"/>
        <end position="86"/>
    </location>
</feature>
<evidence type="ECO:0000256" key="3">
    <source>
        <dbReference type="ARBA" id="ARBA00023242"/>
    </source>
</evidence>
<evidence type="ECO:0000313" key="6">
    <source>
        <dbReference type="EMBL" id="KAE9410945.1"/>
    </source>
</evidence>
<dbReference type="InterPro" id="IPR051232">
    <property type="entry name" value="ARID/SWI1_ChromRemod"/>
</dbReference>
<keyword evidence="2" id="KW-0804">Transcription</keyword>